<reference evidence="13 14" key="1">
    <citation type="submission" date="2017-04" db="EMBL/GenBank/DDBJ databases">
        <title>Complete genome sequence and characterization of temperature-dependent bacteriophage phiA8-29 infecting Aeromonas.</title>
        <authorList>
            <person name="He Y."/>
            <person name="Yang H."/>
        </authorList>
    </citation>
    <scope>NUCLEOTIDE SEQUENCE [LARGE SCALE GENOMIC DNA]</scope>
</reference>
<evidence type="ECO:0000256" key="6">
    <source>
        <dbReference type="ARBA" id="ARBA00022741"/>
    </source>
</evidence>
<accession>A0A1W6DXZ0</accession>
<dbReference type="InterPro" id="IPR013759">
    <property type="entry name" value="Topo_IIA_B_C"/>
</dbReference>
<dbReference type="SUPFAM" id="SSF56719">
    <property type="entry name" value="Type II DNA topoisomerase"/>
    <property type="match status" value="1"/>
</dbReference>
<dbReference type="Gene3D" id="3.40.50.670">
    <property type="match status" value="1"/>
</dbReference>
<comment type="cofactor">
    <cofactor evidence="2">
        <name>Mg(2+)</name>
        <dbReference type="ChEBI" id="CHEBI:18420"/>
    </cofactor>
</comment>
<dbReference type="SUPFAM" id="SSF54211">
    <property type="entry name" value="Ribosomal protein S5 domain 2-like"/>
    <property type="match status" value="1"/>
</dbReference>
<evidence type="ECO:0000256" key="10">
    <source>
        <dbReference type="ARBA" id="ARBA00023235"/>
    </source>
</evidence>
<dbReference type="Gene3D" id="3.30.230.10">
    <property type="match status" value="1"/>
</dbReference>
<keyword evidence="8" id="KW-0799">Topoisomerase</keyword>
<keyword evidence="7" id="KW-0067">ATP-binding</keyword>
<dbReference type="PANTHER" id="PTHR10169:SF38">
    <property type="entry name" value="DNA TOPOISOMERASE 2"/>
    <property type="match status" value="1"/>
</dbReference>
<dbReference type="Pfam" id="PF01751">
    <property type="entry name" value="Toprim"/>
    <property type="match status" value="1"/>
</dbReference>
<proteinExistence type="inferred from homology"/>
<dbReference type="PRINTS" id="PR00418">
    <property type="entry name" value="TPI2FAMILY"/>
</dbReference>
<dbReference type="PANTHER" id="PTHR10169">
    <property type="entry name" value="DNA TOPOISOMERASE/GYRASE"/>
    <property type="match status" value="1"/>
</dbReference>
<comment type="catalytic activity">
    <reaction evidence="1">
        <text>ATP-dependent breakage, passage and rejoining of double-stranded DNA.</text>
        <dbReference type="EC" id="5.6.2.2"/>
    </reaction>
</comment>
<dbReference type="InterPro" id="IPR050634">
    <property type="entry name" value="DNA_Topoisomerase_II"/>
</dbReference>
<evidence type="ECO:0000256" key="8">
    <source>
        <dbReference type="ARBA" id="ARBA00023029"/>
    </source>
</evidence>
<dbReference type="GO" id="GO:0003918">
    <property type="term" value="F:DNA topoisomerase type II (double strand cut, ATP-hydrolyzing) activity"/>
    <property type="evidence" value="ECO:0007669"/>
    <property type="project" value="UniProtKB-EC"/>
</dbReference>
<keyword evidence="14" id="KW-1185">Reference proteome</keyword>
<dbReference type="Pfam" id="PF16898">
    <property type="entry name" value="TOPRIM_C"/>
    <property type="match status" value="1"/>
</dbReference>
<evidence type="ECO:0000256" key="3">
    <source>
        <dbReference type="ARBA" id="ARBA00011080"/>
    </source>
</evidence>
<gene>
    <name evidence="13" type="ORF">phiA829_057</name>
</gene>
<keyword evidence="10 13" id="KW-0413">Isomerase</keyword>
<evidence type="ECO:0000259" key="12">
    <source>
        <dbReference type="PROSITE" id="PS50880"/>
    </source>
</evidence>
<dbReference type="GO" id="GO:0000819">
    <property type="term" value="P:sister chromatid segregation"/>
    <property type="evidence" value="ECO:0007669"/>
    <property type="project" value="TreeGrafter"/>
</dbReference>
<dbReference type="PROSITE" id="PS50880">
    <property type="entry name" value="TOPRIM"/>
    <property type="match status" value="1"/>
</dbReference>
<dbReference type="InterPro" id="IPR014721">
    <property type="entry name" value="Ribsml_uS5_D2-typ_fold_subgr"/>
</dbReference>
<dbReference type="SUPFAM" id="SSF55874">
    <property type="entry name" value="ATPase domain of HSP90 chaperone/DNA topoisomerase II/histidine kinase"/>
    <property type="match status" value="1"/>
</dbReference>
<evidence type="ECO:0000256" key="2">
    <source>
        <dbReference type="ARBA" id="ARBA00001946"/>
    </source>
</evidence>
<evidence type="ECO:0000313" key="14">
    <source>
        <dbReference type="Proteomes" id="UP000221506"/>
    </source>
</evidence>
<evidence type="ECO:0000256" key="7">
    <source>
        <dbReference type="ARBA" id="ARBA00022840"/>
    </source>
</evidence>
<name>A0A1W6DXZ0_9CAUD</name>
<dbReference type="InterPro" id="IPR013760">
    <property type="entry name" value="Topo_IIA-like_dom_sf"/>
</dbReference>
<dbReference type="SMART" id="SM00433">
    <property type="entry name" value="TOP2c"/>
    <property type="match status" value="1"/>
</dbReference>
<dbReference type="Gene3D" id="3.30.565.10">
    <property type="entry name" value="Histidine kinase-like ATPase, C-terminal domain"/>
    <property type="match status" value="1"/>
</dbReference>
<evidence type="ECO:0000256" key="4">
    <source>
        <dbReference type="ARBA" id="ARBA00012895"/>
    </source>
</evidence>
<dbReference type="InterPro" id="IPR036890">
    <property type="entry name" value="HATPase_C_sf"/>
</dbReference>
<comment type="similarity">
    <text evidence="3">Belongs to the type II topoisomerase family.</text>
</comment>
<evidence type="ECO:0000256" key="1">
    <source>
        <dbReference type="ARBA" id="ARBA00000185"/>
    </source>
</evidence>
<dbReference type="InterPro" id="IPR006171">
    <property type="entry name" value="TOPRIM_dom"/>
</dbReference>
<sequence length="636" mass="72023">MTQRNVDKLYKKLNHVEHILLRPDRHVGSTRPRELRTWVFDPSKEAIAYKDVTYHPALLKLFDEIIINSVDFSKTPEGAHLNEINVCINKFMGSITVEDNGGIPVVVHNEYKGWLPDMLFGELYSSSNYNEHDEELANADGAGQNGEGASLVNVFSKTFTVTTCDGKNRFTRTWRNNMSPKESLPAEVKPAIGAKKGTAVTFIPDFQRFRCSVMADGDYLMLVRRAYEVAACNPSIKVILNGKEVRMNHFRDFSTMFKCEAVEETPDWKVGIFKADTPVHHSYVNSVHTGVGGPHVEYVLDKIIEAARPKLKRAYKVDYKPGAIRGVIGLALICNIKTPRFDSQTKENMTTKVSEFGTKWEPSTRFLEKASACIVKWMGDYHETLVNKEEEQAVEEAEKEISKIKFHDIPKYDPATSKNRKGCVLFLTEGDSAAKPILAARDTKLHGVFPLRGKILNLIGASKREIAKNKEIQNIIAIMRGLSIKDGVDFDKLRYQEIVIATDADADGIHIRGLICNAFMTLWPDFIRQGRLKYLITPVVVAKKGKDAFEFMEESDFEEHIKLQTKFDSVKYLKGLGSNSPQAFKKYLHESQKYQKAFVYDQDADAAIDLAFNANKSDLRKELFYELTFTSILESE</sequence>
<dbReference type="CDD" id="cd01030">
    <property type="entry name" value="TOPRIM_TopoIIA_like"/>
    <property type="match status" value="1"/>
</dbReference>
<keyword evidence="9" id="KW-0238">DNA-binding</keyword>
<dbReference type="InterPro" id="IPR020568">
    <property type="entry name" value="Ribosomal_Su5_D2-typ_SF"/>
</dbReference>
<feature type="domain" description="Toprim" evidence="12">
    <location>
        <begin position="423"/>
        <end position="534"/>
    </location>
</feature>
<keyword evidence="6" id="KW-0547">Nucleotide-binding</keyword>
<evidence type="ECO:0000313" key="13">
    <source>
        <dbReference type="EMBL" id="ARK07877.1"/>
    </source>
</evidence>
<organism evidence="13 14">
    <name type="scientific">Aeromonas phage phiA8-29</name>
    <dbReference type="NCBI Taxonomy" id="1978922"/>
    <lineage>
        <taxon>Viruses</taxon>
        <taxon>Duplodnaviria</taxon>
        <taxon>Heunggongvirae</taxon>
        <taxon>Uroviricota</taxon>
        <taxon>Caudoviricetes</taxon>
        <taxon>Pantevenvirales</taxon>
        <taxon>Ackermannviridae</taxon>
        <taxon>Tedavirus</taxon>
        <taxon>Tedavirus A829</taxon>
    </lineage>
</organism>
<dbReference type="GO" id="GO:0006265">
    <property type="term" value="P:DNA topological change"/>
    <property type="evidence" value="ECO:0007669"/>
    <property type="project" value="InterPro"/>
</dbReference>
<evidence type="ECO:0000256" key="9">
    <source>
        <dbReference type="ARBA" id="ARBA00023125"/>
    </source>
</evidence>
<dbReference type="FunFam" id="3.40.50.670:FF:000001">
    <property type="entry name" value="DNA topoisomerase 2"/>
    <property type="match status" value="1"/>
</dbReference>
<dbReference type="InterPro" id="IPR031660">
    <property type="entry name" value="TOPRIM_C"/>
</dbReference>
<dbReference type="InterPro" id="IPR001241">
    <property type="entry name" value="Topo_IIA"/>
</dbReference>
<dbReference type="Proteomes" id="UP000221506">
    <property type="component" value="Segment"/>
</dbReference>
<evidence type="ECO:0000256" key="11">
    <source>
        <dbReference type="ARBA" id="ARBA00031138"/>
    </source>
</evidence>
<dbReference type="GO" id="GO:0003677">
    <property type="term" value="F:DNA binding"/>
    <property type="evidence" value="ECO:0007669"/>
    <property type="project" value="UniProtKB-KW"/>
</dbReference>
<dbReference type="GO" id="GO:0005524">
    <property type="term" value="F:ATP binding"/>
    <property type="evidence" value="ECO:0007669"/>
    <property type="project" value="UniProtKB-KW"/>
</dbReference>
<protein>
    <recommendedName>
        <fullName evidence="5">DNA topoisomerase 2</fullName>
        <ecNumber evidence="4">5.6.2.2</ecNumber>
    </recommendedName>
    <alternativeName>
        <fullName evidence="11">DNA topoisomerase II</fullName>
    </alternativeName>
</protein>
<dbReference type="EC" id="5.6.2.2" evidence="4"/>
<dbReference type="InterPro" id="IPR013506">
    <property type="entry name" value="Topo_IIA_bsu_dom2"/>
</dbReference>
<dbReference type="EMBL" id="KY914485">
    <property type="protein sequence ID" value="ARK07877.1"/>
    <property type="molecule type" value="Genomic_DNA"/>
</dbReference>
<dbReference type="Pfam" id="PF00204">
    <property type="entry name" value="DNA_gyraseB"/>
    <property type="match status" value="1"/>
</dbReference>
<evidence type="ECO:0000256" key="5">
    <source>
        <dbReference type="ARBA" id="ARBA00019635"/>
    </source>
</evidence>